<evidence type="ECO:0008006" key="4">
    <source>
        <dbReference type="Google" id="ProtNLM"/>
    </source>
</evidence>
<evidence type="ECO:0000256" key="1">
    <source>
        <dbReference type="SAM" id="MobiDB-lite"/>
    </source>
</evidence>
<sequence length="67" mass="7065">GSLPNLLNIGSANRRVSTGYHKPGSTKRTTHPFQPSGDNKAQLPVPTVSSPVPPPCSRHKIDPVATP</sequence>
<keyword evidence="3" id="KW-1185">Reference proteome</keyword>
<proteinExistence type="predicted"/>
<evidence type="ECO:0000313" key="2">
    <source>
        <dbReference type="EMBL" id="TFB03505.1"/>
    </source>
</evidence>
<protein>
    <recommendedName>
        <fullName evidence="4">Translation elongation factor 1 alpha</fullName>
    </recommendedName>
</protein>
<organism evidence="2 3">
    <name type="scientific">Trichoderma ghanense</name>
    <dbReference type="NCBI Taxonomy" id="65468"/>
    <lineage>
        <taxon>Eukaryota</taxon>
        <taxon>Fungi</taxon>
        <taxon>Dikarya</taxon>
        <taxon>Ascomycota</taxon>
        <taxon>Pezizomycotina</taxon>
        <taxon>Sordariomycetes</taxon>
        <taxon>Hypocreomycetidae</taxon>
        <taxon>Hypocreales</taxon>
        <taxon>Hypocreaceae</taxon>
        <taxon>Trichoderma</taxon>
    </lineage>
</organism>
<accession>A0ABY2H815</accession>
<reference evidence="2 3" key="1">
    <citation type="submission" date="2018-01" db="EMBL/GenBank/DDBJ databases">
        <title>Genome characterization of the sugarcane-associated fungus Trichoderma ghanense CCMA-1212 and their application in lignocelulose bioconversion.</title>
        <authorList>
            <person name="Steindorff A.S."/>
            <person name="Mendes T.D."/>
            <person name="Vilela E.S.D."/>
            <person name="Rodrigues D.S."/>
            <person name="Formighieri E.F."/>
            <person name="Melo I.S."/>
            <person name="Favaro L.C.L."/>
        </authorList>
    </citation>
    <scope>NUCLEOTIDE SEQUENCE [LARGE SCALE GENOMIC DNA]</scope>
    <source>
        <strain evidence="2 3">CCMA-1212</strain>
    </source>
</reference>
<feature type="region of interest" description="Disordered" evidence="1">
    <location>
        <begin position="1"/>
        <end position="67"/>
    </location>
</feature>
<dbReference type="Proteomes" id="UP001642720">
    <property type="component" value="Unassembled WGS sequence"/>
</dbReference>
<comment type="caution">
    <text evidence="2">The sequence shown here is derived from an EMBL/GenBank/DDBJ whole genome shotgun (WGS) entry which is preliminary data.</text>
</comment>
<dbReference type="RefSeq" id="XP_073559706.1">
    <property type="nucleotide sequence ID" value="XM_073701854.1"/>
</dbReference>
<dbReference type="GeneID" id="300576304"/>
<gene>
    <name evidence="2" type="ORF">CCMA1212_004556</name>
</gene>
<evidence type="ECO:0000313" key="3">
    <source>
        <dbReference type="Proteomes" id="UP001642720"/>
    </source>
</evidence>
<dbReference type="EMBL" id="PPTA01000005">
    <property type="protein sequence ID" value="TFB03505.1"/>
    <property type="molecule type" value="Genomic_DNA"/>
</dbReference>
<name>A0ABY2H815_9HYPO</name>
<feature type="non-terminal residue" evidence="2">
    <location>
        <position position="1"/>
    </location>
</feature>